<proteinExistence type="predicted"/>
<evidence type="ECO:0000313" key="3">
    <source>
        <dbReference type="Proteomes" id="UP000282125"/>
    </source>
</evidence>
<organism evidence="2 3">
    <name type="scientific">Falsigemmobacter faecalis</name>
    <dbReference type="NCBI Taxonomy" id="2488730"/>
    <lineage>
        <taxon>Bacteria</taxon>
        <taxon>Pseudomonadati</taxon>
        <taxon>Pseudomonadota</taxon>
        <taxon>Alphaproteobacteria</taxon>
        <taxon>Rhodobacterales</taxon>
        <taxon>Paracoccaceae</taxon>
        <taxon>Falsigemmobacter</taxon>
    </lineage>
</organism>
<reference evidence="2 3" key="1">
    <citation type="submission" date="2018-11" db="EMBL/GenBank/DDBJ databases">
        <title>Gemmobacter sp. nov., YIM 102744-1 draft genome.</title>
        <authorList>
            <person name="Li G."/>
            <person name="Jiang Y."/>
        </authorList>
    </citation>
    <scope>NUCLEOTIDE SEQUENCE [LARGE SCALE GENOMIC DNA]</scope>
    <source>
        <strain evidence="2 3">YIM 102744-1</strain>
    </source>
</reference>
<feature type="signal peptide" evidence="1">
    <location>
        <begin position="1"/>
        <end position="19"/>
    </location>
</feature>
<feature type="chain" id="PRO_5018250441" evidence="1">
    <location>
        <begin position="20"/>
        <end position="125"/>
    </location>
</feature>
<gene>
    <name evidence="2" type="ORF">EG244_01955</name>
</gene>
<dbReference type="RefSeq" id="WP_124963321.1">
    <property type="nucleotide sequence ID" value="NZ_RRAZ01000002.1"/>
</dbReference>
<dbReference type="Proteomes" id="UP000282125">
    <property type="component" value="Unassembled WGS sequence"/>
</dbReference>
<protein>
    <submittedName>
        <fullName evidence="2">Uncharacterized protein</fullName>
    </submittedName>
</protein>
<evidence type="ECO:0000256" key="1">
    <source>
        <dbReference type="SAM" id="SignalP"/>
    </source>
</evidence>
<dbReference type="EMBL" id="RRAZ01000002">
    <property type="protein sequence ID" value="RRH78231.1"/>
    <property type="molecule type" value="Genomic_DNA"/>
</dbReference>
<dbReference type="AlphaFoldDB" id="A0A3P3DVR6"/>
<evidence type="ECO:0000313" key="2">
    <source>
        <dbReference type="EMBL" id="RRH78231.1"/>
    </source>
</evidence>
<name>A0A3P3DVR6_9RHOB</name>
<accession>A0A3P3DVR6</accession>
<comment type="caution">
    <text evidence="2">The sequence shown here is derived from an EMBL/GenBank/DDBJ whole genome shotgun (WGS) entry which is preliminary data.</text>
</comment>
<keyword evidence="1" id="KW-0732">Signal</keyword>
<keyword evidence="3" id="KW-1185">Reference proteome</keyword>
<sequence length="125" mass="12217">MLRSALAVAAFVAAAPAFAGSVPVVSAPATVNPPVAPPPAPAVIGGTPGPAVVIPSLSLQVITALNAQLVGPTGGGAMPPGGMLVQLPNATPVQMAHIERLLALIDSGVIDTSDIFKLSGNVTSR</sequence>